<dbReference type="AlphaFoldDB" id="A0A7W2EPF6"/>
<comment type="caution">
    <text evidence="4">The sequence shown here is derived from an EMBL/GenBank/DDBJ whole genome shotgun (WGS) entry which is preliminary data.</text>
</comment>
<reference evidence="4 5" key="1">
    <citation type="submission" date="2020-07" db="EMBL/GenBank/DDBJ databases">
        <title>Novel species isolated from subtropical streams in China.</title>
        <authorList>
            <person name="Lu H."/>
        </authorList>
    </citation>
    <scope>NUCLEOTIDE SEQUENCE [LARGE SCALE GENOMIC DNA]</scope>
    <source>
        <strain evidence="4 5">LX20W</strain>
    </source>
</reference>
<dbReference type="GO" id="GO:0009294">
    <property type="term" value="P:DNA-mediated transformation"/>
    <property type="evidence" value="ECO:0007669"/>
    <property type="project" value="InterPro"/>
</dbReference>
<dbReference type="InterPro" id="IPR003488">
    <property type="entry name" value="DprA"/>
</dbReference>
<dbReference type="PANTHER" id="PTHR43022:SF1">
    <property type="entry name" value="PROTEIN SMF"/>
    <property type="match status" value="1"/>
</dbReference>
<dbReference type="InterPro" id="IPR057666">
    <property type="entry name" value="DrpA_SLOG"/>
</dbReference>
<evidence type="ECO:0000313" key="4">
    <source>
        <dbReference type="EMBL" id="MBA5636226.1"/>
    </source>
</evidence>
<feature type="domain" description="DprA winged helix" evidence="3">
    <location>
        <begin position="317"/>
        <end position="371"/>
    </location>
</feature>
<dbReference type="Gene3D" id="1.10.10.10">
    <property type="entry name" value="Winged helix-like DNA-binding domain superfamily/Winged helix DNA-binding domain"/>
    <property type="match status" value="1"/>
</dbReference>
<dbReference type="Pfam" id="PF17782">
    <property type="entry name" value="WHD_DprA"/>
    <property type="match status" value="1"/>
</dbReference>
<proteinExistence type="inferred from homology"/>
<evidence type="ECO:0000259" key="2">
    <source>
        <dbReference type="Pfam" id="PF02481"/>
    </source>
</evidence>
<protein>
    <submittedName>
        <fullName evidence="4">DNA-protecting protein DprA</fullName>
    </submittedName>
</protein>
<dbReference type="PANTHER" id="PTHR43022">
    <property type="entry name" value="PROTEIN SMF"/>
    <property type="match status" value="1"/>
</dbReference>
<dbReference type="Proteomes" id="UP000534388">
    <property type="component" value="Unassembled WGS sequence"/>
</dbReference>
<dbReference type="EMBL" id="JACEZT010000002">
    <property type="protein sequence ID" value="MBA5636226.1"/>
    <property type="molecule type" value="Genomic_DNA"/>
</dbReference>
<accession>A0A7W2EPF6</accession>
<dbReference type="InterPro" id="IPR041614">
    <property type="entry name" value="DprA_WH"/>
</dbReference>
<dbReference type="InterPro" id="IPR036388">
    <property type="entry name" value="WH-like_DNA-bd_sf"/>
</dbReference>
<evidence type="ECO:0000259" key="3">
    <source>
        <dbReference type="Pfam" id="PF17782"/>
    </source>
</evidence>
<organism evidence="4 5">
    <name type="scientific">Rugamonas brunnea</name>
    <dbReference type="NCBI Taxonomy" id="2758569"/>
    <lineage>
        <taxon>Bacteria</taxon>
        <taxon>Pseudomonadati</taxon>
        <taxon>Pseudomonadota</taxon>
        <taxon>Betaproteobacteria</taxon>
        <taxon>Burkholderiales</taxon>
        <taxon>Oxalobacteraceae</taxon>
        <taxon>Telluria group</taxon>
        <taxon>Rugamonas</taxon>
    </lineage>
</organism>
<sequence length="378" mass="38338">MQATDTQPAASPPASRAPLADWLRLSLTPRVGLLTARRLLADFSSPTAIFAAGHGGLPGWLNAAQARALASAASGETADAVAVQLDAIDSWLRLPARRVLALDDPDYPPALRAIPDAPLLLYVQGRAELLARDALAMVGSRNASAQGASNARQLAEALSGTGLVIVSGLALGIDAAAHEGGLLGGGGTVAVLGTGVDVIYPQRNAGLAGRIAEHGCLVSELPLGTVPRSSNFPKRNRIISGLARAVLVVEAAAGSGSLITARLALDQGRDVYAIPGSIHATLAKGCHALIKEGARLVESADDVLAALAGQAPGVAGAAPDDSFIDPLLAALGGDPASPELLALRRGLDLPAVQNQLLALELAGLVERLPGGLFQRCGR</sequence>
<evidence type="ECO:0000313" key="5">
    <source>
        <dbReference type="Proteomes" id="UP000534388"/>
    </source>
</evidence>
<dbReference type="RefSeq" id="WP_182160379.1">
    <property type="nucleotide sequence ID" value="NZ_JACEZT010000002.1"/>
</dbReference>
<keyword evidence="5" id="KW-1185">Reference proteome</keyword>
<name>A0A7W2EPF6_9BURK</name>
<dbReference type="SUPFAM" id="SSF102405">
    <property type="entry name" value="MCP/YpsA-like"/>
    <property type="match status" value="1"/>
</dbReference>
<gene>
    <name evidence="4" type="primary">dprA</name>
    <name evidence="4" type="ORF">H3H37_04090</name>
</gene>
<dbReference type="Gene3D" id="3.40.50.450">
    <property type="match status" value="1"/>
</dbReference>
<comment type="similarity">
    <text evidence="1">Belongs to the DprA/Smf family.</text>
</comment>
<feature type="domain" description="Smf/DprA SLOG" evidence="2">
    <location>
        <begin position="99"/>
        <end position="307"/>
    </location>
</feature>
<dbReference type="Pfam" id="PF02481">
    <property type="entry name" value="DNA_processg_A"/>
    <property type="match status" value="1"/>
</dbReference>
<evidence type="ECO:0000256" key="1">
    <source>
        <dbReference type="ARBA" id="ARBA00006525"/>
    </source>
</evidence>
<dbReference type="NCBIfam" id="TIGR00732">
    <property type="entry name" value="dprA"/>
    <property type="match status" value="1"/>
</dbReference>